<evidence type="ECO:0000313" key="1">
    <source>
        <dbReference type="EMBL" id="VDK78287.1"/>
    </source>
</evidence>
<dbReference type="EMBL" id="UYRT01034250">
    <property type="protein sequence ID" value="VDK78287.1"/>
    <property type="molecule type" value="Genomic_DNA"/>
</dbReference>
<evidence type="ECO:0000313" key="3">
    <source>
        <dbReference type="WBParaSite" id="GPUH_0000985001-mRNA-1"/>
    </source>
</evidence>
<dbReference type="WBParaSite" id="GPUH_0000985001-mRNA-1">
    <property type="protein sequence ID" value="GPUH_0000985001-mRNA-1"/>
    <property type="gene ID" value="GPUH_0000985001"/>
</dbReference>
<proteinExistence type="predicted"/>
<reference evidence="3" key="1">
    <citation type="submission" date="2016-06" db="UniProtKB">
        <authorList>
            <consortium name="WormBaseParasite"/>
        </authorList>
    </citation>
    <scope>IDENTIFICATION</scope>
</reference>
<reference evidence="1 2" key="2">
    <citation type="submission" date="2018-11" db="EMBL/GenBank/DDBJ databases">
        <authorList>
            <consortium name="Pathogen Informatics"/>
        </authorList>
    </citation>
    <scope>NUCLEOTIDE SEQUENCE [LARGE SCALE GENOMIC DNA]</scope>
</reference>
<name>A0A183DM98_9BILA</name>
<protein>
    <submittedName>
        <fullName evidence="3">ADF-H domain-containing protein</fullName>
    </submittedName>
</protein>
<gene>
    <name evidence="1" type="ORF">GPUH_LOCUS9840</name>
</gene>
<organism evidence="3">
    <name type="scientific">Gongylonema pulchrum</name>
    <dbReference type="NCBI Taxonomy" id="637853"/>
    <lineage>
        <taxon>Eukaryota</taxon>
        <taxon>Metazoa</taxon>
        <taxon>Ecdysozoa</taxon>
        <taxon>Nematoda</taxon>
        <taxon>Chromadorea</taxon>
        <taxon>Rhabditida</taxon>
        <taxon>Spirurina</taxon>
        <taxon>Spiruromorpha</taxon>
        <taxon>Spiruroidea</taxon>
        <taxon>Gongylonematidae</taxon>
        <taxon>Gongylonema</taxon>
    </lineage>
</organism>
<dbReference type="Proteomes" id="UP000271098">
    <property type="component" value="Unassembled WGS sequence"/>
</dbReference>
<dbReference type="AlphaFoldDB" id="A0A183DM98"/>
<sequence length="122" mass="14337">MRLLKRSRAMAYLLLDRHQFRSEELRKISEEDCEKKLITQESSGDPAAQYGRAVPFPLSMRLLTFRMSRECLDVAVQEEAQRIYQAAPGPLRVQHEKKDIVCLEQPDLEDIQRCFAKRCPQW</sequence>
<accession>A0A183DM98</accession>
<evidence type="ECO:0000313" key="2">
    <source>
        <dbReference type="Proteomes" id="UP000271098"/>
    </source>
</evidence>
<keyword evidence="2" id="KW-1185">Reference proteome</keyword>